<comment type="caution">
    <text evidence="1">The sequence shown here is derived from an EMBL/GenBank/DDBJ whole genome shotgun (WGS) entry which is preliminary data.</text>
</comment>
<accession>A0A839QIF3</accession>
<gene>
    <name evidence="1" type="ORF">E9229_001584</name>
</gene>
<protein>
    <submittedName>
        <fullName evidence="1">Uncharacterized protein</fullName>
    </submittedName>
</protein>
<dbReference type="AlphaFoldDB" id="A0A839QIF3"/>
<keyword evidence="2" id="KW-1185">Reference proteome</keyword>
<organism evidence="1 2">
    <name type="scientific">Paeniglutamicibacter cryotolerans</name>
    <dbReference type="NCBI Taxonomy" id="670079"/>
    <lineage>
        <taxon>Bacteria</taxon>
        <taxon>Bacillati</taxon>
        <taxon>Actinomycetota</taxon>
        <taxon>Actinomycetes</taxon>
        <taxon>Micrococcales</taxon>
        <taxon>Micrococcaceae</taxon>
        <taxon>Paeniglutamicibacter</taxon>
    </lineage>
</organism>
<evidence type="ECO:0000313" key="1">
    <source>
        <dbReference type="EMBL" id="MBB2995393.1"/>
    </source>
</evidence>
<dbReference type="Proteomes" id="UP000523000">
    <property type="component" value="Unassembled WGS sequence"/>
</dbReference>
<proteinExistence type="predicted"/>
<dbReference type="EMBL" id="JACHVS010000001">
    <property type="protein sequence ID" value="MBB2995393.1"/>
    <property type="molecule type" value="Genomic_DNA"/>
</dbReference>
<sequence length="61" mass="6426">MSNKLLALAVAALIAYLLGRQAGRAKYGNHTDLRDQTERLVSGAATAAPKAGHAERLAQKP</sequence>
<dbReference type="RefSeq" id="WP_183510659.1">
    <property type="nucleotide sequence ID" value="NZ_BAABGK010000090.1"/>
</dbReference>
<evidence type="ECO:0000313" key="2">
    <source>
        <dbReference type="Proteomes" id="UP000523000"/>
    </source>
</evidence>
<name>A0A839QIF3_9MICC</name>
<reference evidence="1 2" key="1">
    <citation type="submission" date="2020-08" db="EMBL/GenBank/DDBJ databases">
        <title>Sequencing the genomes of 1000 actinobacteria strains.</title>
        <authorList>
            <person name="Klenk H.-P."/>
        </authorList>
    </citation>
    <scope>NUCLEOTIDE SEQUENCE [LARGE SCALE GENOMIC DNA]</scope>
    <source>
        <strain evidence="1 2">DSM 22826</strain>
    </source>
</reference>